<dbReference type="InterPro" id="IPR025350">
    <property type="entry name" value="DUF4254"/>
</dbReference>
<gene>
    <name evidence="1" type="ORF">GA0070617_1517</name>
</gene>
<name>A0A1C6U944_9ACTN</name>
<reference evidence="1 2" key="1">
    <citation type="submission" date="2016-06" db="EMBL/GenBank/DDBJ databases">
        <authorList>
            <person name="Kjaerup R.B."/>
            <person name="Dalgaard T.S."/>
            <person name="Juul-Madsen H.R."/>
        </authorList>
    </citation>
    <scope>NUCLEOTIDE SEQUENCE [LARGE SCALE GENOMIC DNA]</scope>
    <source>
        <strain evidence="1 2">DSM 45577</strain>
    </source>
</reference>
<evidence type="ECO:0000313" key="2">
    <source>
        <dbReference type="Proteomes" id="UP000198937"/>
    </source>
</evidence>
<protein>
    <recommendedName>
        <fullName evidence="3">DUF4254 domain-containing protein</fullName>
    </recommendedName>
</protein>
<evidence type="ECO:0000313" key="1">
    <source>
        <dbReference type="EMBL" id="SCL50546.1"/>
    </source>
</evidence>
<sequence>MSAGASSRDPLAAAAPIRQRSGESWLRISAASGSRRRRPVLARHVVSCANGRCLACDVLSPCPARERATAAFFRSLRLPRRTPGASRPELCGARHTAVSGSWWSAWRQRALPHTAIAIDSLHGMPNEAIGGFIVPLDAVTNSANPAGQLGRQNVLPASGLLIDSFRDDSACPMSSWRVPLRAAGRLAVHHGDQWSAEMISRDPNADDHVVAAAKRSIDLLNRVRVDLVTEIDTWVDRVLDDPGTGPLHTETIGSVIDRLAIAWVRCQRLIDHEAQERSASQADAALRQFRELARAYDDLVRDAREGCRRIPRWRALKSYGERR</sequence>
<accession>A0A1C6U944</accession>
<organism evidence="1 2">
    <name type="scientific">Micromonospora yangpuensis</name>
    <dbReference type="NCBI Taxonomy" id="683228"/>
    <lineage>
        <taxon>Bacteria</taxon>
        <taxon>Bacillati</taxon>
        <taxon>Actinomycetota</taxon>
        <taxon>Actinomycetes</taxon>
        <taxon>Micromonosporales</taxon>
        <taxon>Micromonosporaceae</taxon>
        <taxon>Micromonospora</taxon>
    </lineage>
</organism>
<dbReference type="AlphaFoldDB" id="A0A1C6U944"/>
<keyword evidence="2" id="KW-1185">Reference proteome</keyword>
<dbReference type="Proteomes" id="UP000198937">
    <property type="component" value="Unassembled WGS sequence"/>
</dbReference>
<evidence type="ECO:0008006" key="3">
    <source>
        <dbReference type="Google" id="ProtNLM"/>
    </source>
</evidence>
<proteinExistence type="predicted"/>
<dbReference type="STRING" id="683228.GA0070617_1517"/>
<dbReference type="Pfam" id="PF14063">
    <property type="entry name" value="DUF4254"/>
    <property type="match status" value="1"/>
</dbReference>
<dbReference type="EMBL" id="FMIA01000002">
    <property type="protein sequence ID" value="SCL50546.1"/>
    <property type="molecule type" value="Genomic_DNA"/>
</dbReference>